<dbReference type="InterPro" id="IPR016181">
    <property type="entry name" value="Acyl_CoA_acyltransferase"/>
</dbReference>
<comment type="caution">
    <text evidence="4">The sequence shown here is derived from an EMBL/GenBank/DDBJ whole genome shotgun (WGS) entry which is preliminary data.</text>
</comment>
<dbReference type="AlphaFoldDB" id="A0A939B9Q3"/>
<feature type="domain" description="N-acetyltransferase" evidence="3">
    <location>
        <begin position="10"/>
        <end position="174"/>
    </location>
</feature>
<evidence type="ECO:0000259" key="3">
    <source>
        <dbReference type="PROSITE" id="PS51186"/>
    </source>
</evidence>
<dbReference type="SUPFAM" id="SSF55729">
    <property type="entry name" value="Acyl-CoA N-acyltransferases (Nat)"/>
    <property type="match status" value="1"/>
</dbReference>
<evidence type="ECO:0000313" key="5">
    <source>
        <dbReference type="Proteomes" id="UP000718821"/>
    </source>
</evidence>
<reference evidence="4" key="1">
    <citation type="submission" date="2020-08" db="EMBL/GenBank/DDBJ databases">
        <authorList>
            <person name="Cejkova D."/>
            <person name="Kubasova T."/>
            <person name="Jahodarova E."/>
            <person name="Rychlik I."/>
        </authorList>
    </citation>
    <scope>NUCLEOTIDE SEQUENCE</scope>
    <source>
        <strain evidence="4">An836</strain>
    </source>
</reference>
<dbReference type="GO" id="GO:0016747">
    <property type="term" value="F:acyltransferase activity, transferring groups other than amino-acyl groups"/>
    <property type="evidence" value="ECO:0007669"/>
    <property type="project" value="InterPro"/>
</dbReference>
<keyword evidence="1" id="KW-0808">Transferase</keyword>
<evidence type="ECO:0000256" key="2">
    <source>
        <dbReference type="ARBA" id="ARBA00023315"/>
    </source>
</evidence>
<dbReference type="PANTHER" id="PTHR43072:SF23">
    <property type="entry name" value="UPF0039 PROTEIN C11D3.02C"/>
    <property type="match status" value="1"/>
</dbReference>
<proteinExistence type="predicted"/>
<reference evidence="4" key="2">
    <citation type="journal article" date="2021" name="Sci. Rep.">
        <title>The distribution of antibiotic resistance genes in chicken gut microbiota commensals.</title>
        <authorList>
            <person name="Juricova H."/>
            <person name="Matiasovicova J."/>
            <person name="Kubasova T."/>
            <person name="Cejkova D."/>
            <person name="Rychlik I."/>
        </authorList>
    </citation>
    <scope>NUCLEOTIDE SEQUENCE</scope>
    <source>
        <strain evidence="4">An836</strain>
    </source>
</reference>
<protein>
    <submittedName>
        <fullName evidence="4">N-acetyltransferase</fullName>
    </submittedName>
</protein>
<dbReference type="PANTHER" id="PTHR43072">
    <property type="entry name" value="N-ACETYLTRANSFERASE"/>
    <property type="match status" value="1"/>
</dbReference>
<keyword evidence="5" id="KW-1185">Reference proteome</keyword>
<accession>A0A939B9Q3</accession>
<dbReference type="EMBL" id="JACLYU010000002">
    <property type="protein sequence ID" value="MBM6699081.1"/>
    <property type="molecule type" value="Genomic_DNA"/>
</dbReference>
<dbReference type="InterPro" id="IPR000182">
    <property type="entry name" value="GNAT_dom"/>
</dbReference>
<dbReference type="RefSeq" id="WP_204467523.1">
    <property type="nucleotide sequence ID" value="NZ_JACLYU010000002.1"/>
</dbReference>
<dbReference type="CDD" id="cd04301">
    <property type="entry name" value="NAT_SF"/>
    <property type="match status" value="1"/>
</dbReference>
<dbReference type="Gene3D" id="3.40.630.30">
    <property type="match status" value="1"/>
</dbReference>
<name>A0A939B9Q3_9BIFI</name>
<evidence type="ECO:0000256" key="1">
    <source>
        <dbReference type="ARBA" id="ARBA00022679"/>
    </source>
</evidence>
<dbReference type="Proteomes" id="UP000718821">
    <property type="component" value="Unassembled WGS sequence"/>
</dbReference>
<gene>
    <name evidence="4" type="ORF">H7U32_01800</name>
</gene>
<keyword evidence="2" id="KW-0012">Acyltransferase</keyword>
<organism evidence="4 5">
    <name type="scientific">Bifidobacterium pullorum subsp. saeculare</name>
    <dbReference type="NCBI Taxonomy" id="78257"/>
    <lineage>
        <taxon>Bacteria</taxon>
        <taxon>Bacillati</taxon>
        <taxon>Actinomycetota</taxon>
        <taxon>Actinomycetes</taxon>
        <taxon>Bifidobacteriales</taxon>
        <taxon>Bifidobacteriaceae</taxon>
        <taxon>Bifidobacterium</taxon>
    </lineage>
</organism>
<evidence type="ECO:0000313" key="4">
    <source>
        <dbReference type="EMBL" id="MBM6699081.1"/>
    </source>
</evidence>
<dbReference type="PROSITE" id="PS51186">
    <property type="entry name" value="GNAT"/>
    <property type="match status" value="1"/>
</dbReference>
<dbReference type="Pfam" id="PF00583">
    <property type="entry name" value="Acetyltransf_1"/>
    <property type="match status" value="1"/>
</dbReference>
<sequence length="174" mass="19145">MLEYTASADFTIDNATDADLVAITDIYNEAIAERMSSADIGARTLEQRRAWVDSHEPRADYPVVVVRTADGATAAFGSLSRFHERAGFDGVVELSYYVGSAWRGQGIGTVLVDWLVDAARARGHRMAVTRIFDDNAGSTALMERFGFTRFGLLSDAVHMPGGIHHDLAYWYLPL</sequence>